<comment type="subcellular location">
    <subcellularLocation>
        <location evidence="2">Membrane</location>
        <topology evidence="2">Single-pass membrane protein</topology>
    </subcellularLocation>
</comment>
<dbReference type="GO" id="GO:0005506">
    <property type="term" value="F:iron ion binding"/>
    <property type="evidence" value="ECO:0007669"/>
    <property type="project" value="InterPro"/>
</dbReference>
<proteinExistence type="inferred from homology"/>
<name>A0A2J6RET9_HYAVF</name>
<dbReference type="InterPro" id="IPR017972">
    <property type="entry name" value="Cyt_P450_CS"/>
</dbReference>
<evidence type="ECO:0000256" key="7">
    <source>
        <dbReference type="ARBA" id="ARBA00022989"/>
    </source>
</evidence>
<comment type="similarity">
    <text evidence="3 13">Belongs to the cytochrome P450 family.</text>
</comment>
<evidence type="ECO:0000256" key="2">
    <source>
        <dbReference type="ARBA" id="ARBA00004167"/>
    </source>
</evidence>
<evidence type="ECO:0000256" key="1">
    <source>
        <dbReference type="ARBA" id="ARBA00001971"/>
    </source>
</evidence>
<dbReference type="Proteomes" id="UP000235786">
    <property type="component" value="Unassembled WGS sequence"/>
</dbReference>
<feature type="transmembrane region" description="Helical" evidence="14">
    <location>
        <begin position="20"/>
        <end position="40"/>
    </location>
</feature>
<sequence length="522" mass="60038">MQELNGALLSSNFSLFTSLLVSFLVLIAWLIILAVYRLYLSPIAHFPGPKLAGLTQWYEIYYDIYLNGQFTLHVKILHEQYAGPIVRINPWELSINDPEFYETIYSSTSRFDKVPEHEWWGNATTAAQSTVSHDLHRLRRAAQNPFFSKRQISLYAPEIQARADKLCNRLNSEYGGSGNVLQMTSAFGCFSADIVTEYAFAKDYKYLDSPNFQARFVKTMQELGKNMHVLMLFPWLLTILVTLPQWLVMKLNHRIGEIFAFQADIKQQVEDILEGRNEKHKDASHPTILKELIDSNLPPQEKSMQRLQHEGQVIVGAGLETVKWTMCVALFHVLDKLEIEQRLDAELLQAWPDLDNPPKLAELERLPYLTAVIQESLRLSYGAVFRLPRTSHTPIQYSSYTIPPGTPFSTSVYYLHHNETIFPSSHTFDPTRWLADPVAGRPPLGPDGEKLLTRYLNPFSRGTRQCLGMHLAYAEMYICLANLFRRCEVELYETMERDVKMHSEQFLALPHPDSKGIRVLIR</sequence>
<dbReference type="OrthoDB" id="3945418at2759"/>
<dbReference type="GO" id="GO:0016020">
    <property type="term" value="C:membrane"/>
    <property type="evidence" value="ECO:0007669"/>
    <property type="project" value="UniProtKB-SubCell"/>
</dbReference>
<gene>
    <name evidence="15" type="ORF">L207DRAFT_494218</name>
</gene>
<accession>A0A2J6RET9</accession>
<dbReference type="Pfam" id="PF00067">
    <property type="entry name" value="p450"/>
    <property type="match status" value="1"/>
</dbReference>
<dbReference type="PRINTS" id="PR00385">
    <property type="entry name" value="P450"/>
</dbReference>
<protein>
    <submittedName>
        <fullName evidence="15">Putative cytochrome P450</fullName>
    </submittedName>
</protein>
<feature type="transmembrane region" description="Helical" evidence="14">
    <location>
        <begin position="229"/>
        <end position="248"/>
    </location>
</feature>
<dbReference type="InterPro" id="IPR002401">
    <property type="entry name" value="Cyt_P450_E_grp-I"/>
</dbReference>
<keyword evidence="4 12" id="KW-0349">Heme</keyword>
<reference evidence="15 16" key="1">
    <citation type="submission" date="2016-04" db="EMBL/GenBank/DDBJ databases">
        <title>A degradative enzymes factory behind the ericoid mycorrhizal symbiosis.</title>
        <authorList>
            <consortium name="DOE Joint Genome Institute"/>
            <person name="Martino E."/>
            <person name="Morin E."/>
            <person name="Grelet G."/>
            <person name="Kuo A."/>
            <person name="Kohler A."/>
            <person name="Daghino S."/>
            <person name="Barry K."/>
            <person name="Choi C."/>
            <person name="Cichocki N."/>
            <person name="Clum A."/>
            <person name="Copeland A."/>
            <person name="Hainaut M."/>
            <person name="Haridas S."/>
            <person name="Labutti K."/>
            <person name="Lindquist E."/>
            <person name="Lipzen A."/>
            <person name="Khouja H.-R."/>
            <person name="Murat C."/>
            <person name="Ohm R."/>
            <person name="Olson A."/>
            <person name="Spatafora J."/>
            <person name="Veneault-Fourrey C."/>
            <person name="Henrissat B."/>
            <person name="Grigoriev I."/>
            <person name="Martin F."/>
            <person name="Perotto S."/>
        </authorList>
    </citation>
    <scope>NUCLEOTIDE SEQUENCE [LARGE SCALE GENOMIC DNA]</scope>
    <source>
        <strain evidence="15 16">F</strain>
    </source>
</reference>
<comment type="cofactor">
    <cofactor evidence="1 12">
        <name>heme</name>
        <dbReference type="ChEBI" id="CHEBI:30413"/>
    </cofactor>
</comment>
<keyword evidence="5 14" id="KW-0812">Transmembrane</keyword>
<evidence type="ECO:0000256" key="5">
    <source>
        <dbReference type="ARBA" id="ARBA00022692"/>
    </source>
</evidence>
<dbReference type="SUPFAM" id="SSF48264">
    <property type="entry name" value="Cytochrome P450"/>
    <property type="match status" value="1"/>
</dbReference>
<evidence type="ECO:0000256" key="9">
    <source>
        <dbReference type="ARBA" id="ARBA00023004"/>
    </source>
</evidence>
<evidence type="ECO:0000256" key="13">
    <source>
        <dbReference type="RuleBase" id="RU000461"/>
    </source>
</evidence>
<keyword evidence="8 13" id="KW-0560">Oxidoreductase</keyword>
<dbReference type="Gene3D" id="1.10.630.10">
    <property type="entry name" value="Cytochrome P450"/>
    <property type="match status" value="1"/>
</dbReference>
<evidence type="ECO:0000256" key="4">
    <source>
        <dbReference type="ARBA" id="ARBA00022617"/>
    </source>
</evidence>
<dbReference type="STRING" id="1149755.A0A2J6RET9"/>
<keyword evidence="10 13" id="KW-0503">Monooxygenase</keyword>
<dbReference type="PRINTS" id="PR00463">
    <property type="entry name" value="EP450I"/>
</dbReference>
<keyword evidence="6 12" id="KW-0479">Metal-binding</keyword>
<keyword evidence="7 14" id="KW-1133">Transmembrane helix</keyword>
<dbReference type="PROSITE" id="PS00086">
    <property type="entry name" value="CYTOCHROME_P450"/>
    <property type="match status" value="1"/>
</dbReference>
<dbReference type="GO" id="GO:0004497">
    <property type="term" value="F:monooxygenase activity"/>
    <property type="evidence" value="ECO:0007669"/>
    <property type="project" value="UniProtKB-KW"/>
</dbReference>
<dbReference type="EMBL" id="KZ613950">
    <property type="protein sequence ID" value="PMD37037.1"/>
    <property type="molecule type" value="Genomic_DNA"/>
</dbReference>
<evidence type="ECO:0000256" key="3">
    <source>
        <dbReference type="ARBA" id="ARBA00010617"/>
    </source>
</evidence>
<evidence type="ECO:0000313" key="16">
    <source>
        <dbReference type="Proteomes" id="UP000235786"/>
    </source>
</evidence>
<evidence type="ECO:0000256" key="12">
    <source>
        <dbReference type="PIRSR" id="PIRSR602401-1"/>
    </source>
</evidence>
<dbReference type="GO" id="GO:0020037">
    <property type="term" value="F:heme binding"/>
    <property type="evidence" value="ECO:0007669"/>
    <property type="project" value="InterPro"/>
</dbReference>
<dbReference type="GO" id="GO:0016705">
    <property type="term" value="F:oxidoreductase activity, acting on paired donors, with incorporation or reduction of molecular oxygen"/>
    <property type="evidence" value="ECO:0007669"/>
    <property type="project" value="InterPro"/>
</dbReference>
<evidence type="ECO:0000256" key="10">
    <source>
        <dbReference type="ARBA" id="ARBA00023033"/>
    </source>
</evidence>
<keyword evidence="9 12" id="KW-0408">Iron</keyword>
<organism evidence="15 16">
    <name type="scientific">Hyaloscypha variabilis (strain UAMH 11265 / GT02V1 / F)</name>
    <name type="common">Meliniomyces variabilis</name>
    <dbReference type="NCBI Taxonomy" id="1149755"/>
    <lineage>
        <taxon>Eukaryota</taxon>
        <taxon>Fungi</taxon>
        <taxon>Dikarya</taxon>
        <taxon>Ascomycota</taxon>
        <taxon>Pezizomycotina</taxon>
        <taxon>Leotiomycetes</taxon>
        <taxon>Helotiales</taxon>
        <taxon>Hyaloscyphaceae</taxon>
        <taxon>Hyaloscypha</taxon>
        <taxon>Hyaloscypha variabilis</taxon>
    </lineage>
</organism>
<dbReference type="InterPro" id="IPR036396">
    <property type="entry name" value="Cyt_P450_sf"/>
</dbReference>
<evidence type="ECO:0000256" key="8">
    <source>
        <dbReference type="ARBA" id="ARBA00023002"/>
    </source>
</evidence>
<evidence type="ECO:0000256" key="6">
    <source>
        <dbReference type="ARBA" id="ARBA00022723"/>
    </source>
</evidence>
<dbReference type="FunFam" id="1.10.630.10:FF:000069">
    <property type="entry name" value="Cytochrome P450, putative (Eurofung)"/>
    <property type="match status" value="1"/>
</dbReference>
<evidence type="ECO:0000313" key="15">
    <source>
        <dbReference type="EMBL" id="PMD37037.1"/>
    </source>
</evidence>
<feature type="binding site" description="axial binding residue" evidence="12">
    <location>
        <position position="466"/>
    </location>
    <ligand>
        <name>heme</name>
        <dbReference type="ChEBI" id="CHEBI:30413"/>
    </ligand>
    <ligandPart>
        <name>Fe</name>
        <dbReference type="ChEBI" id="CHEBI:18248"/>
    </ligandPart>
</feature>
<evidence type="ECO:0000256" key="11">
    <source>
        <dbReference type="ARBA" id="ARBA00023136"/>
    </source>
</evidence>
<dbReference type="CDD" id="cd11062">
    <property type="entry name" value="CYP58-like"/>
    <property type="match status" value="1"/>
</dbReference>
<evidence type="ECO:0000256" key="14">
    <source>
        <dbReference type="SAM" id="Phobius"/>
    </source>
</evidence>
<dbReference type="PANTHER" id="PTHR24305">
    <property type="entry name" value="CYTOCHROME P450"/>
    <property type="match status" value="1"/>
</dbReference>
<dbReference type="InterPro" id="IPR001128">
    <property type="entry name" value="Cyt_P450"/>
</dbReference>
<dbReference type="AlphaFoldDB" id="A0A2J6RET9"/>
<dbReference type="InterPro" id="IPR050121">
    <property type="entry name" value="Cytochrome_P450_monoxygenase"/>
</dbReference>
<keyword evidence="16" id="KW-1185">Reference proteome</keyword>
<keyword evidence="11 14" id="KW-0472">Membrane</keyword>
<dbReference type="PANTHER" id="PTHR24305:SF157">
    <property type="entry name" value="N-ACETYLTRYPTOPHAN 6-HYDROXYLASE IVOC-RELATED"/>
    <property type="match status" value="1"/>
</dbReference>